<protein>
    <recommendedName>
        <fullName evidence="3">ZAD domain-containing protein</fullName>
    </recommendedName>
</protein>
<evidence type="ECO:0000313" key="1">
    <source>
        <dbReference type="EnsemblMetazoa" id="ADIR014842-PA"/>
    </source>
</evidence>
<proteinExistence type="predicted"/>
<organism evidence="1 2">
    <name type="scientific">Anopheles dirus</name>
    <dbReference type="NCBI Taxonomy" id="7168"/>
    <lineage>
        <taxon>Eukaryota</taxon>
        <taxon>Metazoa</taxon>
        <taxon>Ecdysozoa</taxon>
        <taxon>Arthropoda</taxon>
        <taxon>Hexapoda</taxon>
        <taxon>Insecta</taxon>
        <taxon>Pterygota</taxon>
        <taxon>Neoptera</taxon>
        <taxon>Endopterygota</taxon>
        <taxon>Diptera</taxon>
        <taxon>Nematocera</taxon>
        <taxon>Culicoidea</taxon>
        <taxon>Culicidae</taxon>
        <taxon>Anophelinae</taxon>
        <taxon>Anopheles</taxon>
    </lineage>
</organism>
<reference evidence="1" key="2">
    <citation type="submission" date="2020-05" db="UniProtKB">
        <authorList>
            <consortium name="EnsemblMetazoa"/>
        </authorList>
    </citation>
    <scope>IDENTIFICATION</scope>
    <source>
        <strain evidence="1">WRAIR2</strain>
    </source>
</reference>
<accession>A0A182NYE2</accession>
<evidence type="ECO:0000313" key="2">
    <source>
        <dbReference type="Proteomes" id="UP000075884"/>
    </source>
</evidence>
<dbReference type="VEuPathDB" id="VectorBase:ADIR014842"/>
<reference evidence="2" key="1">
    <citation type="submission" date="2013-03" db="EMBL/GenBank/DDBJ databases">
        <title>The Genome Sequence of Anopheles dirus WRAIR2.</title>
        <authorList>
            <consortium name="The Broad Institute Genomics Platform"/>
            <person name="Neafsey D.E."/>
            <person name="Walton C."/>
            <person name="Walker B."/>
            <person name="Young S.K."/>
            <person name="Zeng Q."/>
            <person name="Gargeya S."/>
            <person name="Fitzgerald M."/>
            <person name="Haas B."/>
            <person name="Abouelleil A."/>
            <person name="Allen A.W."/>
            <person name="Alvarado L."/>
            <person name="Arachchi H.M."/>
            <person name="Berlin A.M."/>
            <person name="Chapman S.B."/>
            <person name="Gainer-Dewar J."/>
            <person name="Goldberg J."/>
            <person name="Griggs A."/>
            <person name="Gujja S."/>
            <person name="Hansen M."/>
            <person name="Howarth C."/>
            <person name="Imamovic A."/>
            <person name="Ireland A."/>
            <person name="Larimer J."/>
            <person name="McCowan C."/>
            <person name="Murphy C."/>
            <person name="Pearson M."/>
            <person name="Poon T.W."/>
            <person name="Priest M."/>
            <person name="Roberts A."/>
            <person name="Saif S."/>
            <person name="Shea T."/>
            <person name="Sisk P."/>
            <person name="Sykes S."/>
            <person name="Wortman J."/>
            <person name="Nusbaum C."/>
            <person name="Birren B."/>
        </authorList>
    </citation>
    <scope>NUCLEOTIDE SEQUENCE [LARGE SCALE GENOMIC DNA]</scope>
    <source>
        <strain evidence="2">WRAIR2</strain>
    </source>
</reference>
<evidence type="ECO:0008006" key="3">
    <source>
        <dbReference type="Google" id="ProtNLM"/>
    </source>
</evidence>
<dbReference type="EnsemblMetazoa" id="ADIR014842-RA">
    <property type="protein sequence ID" value="ADIR014842-PA"/>
    <property type="gene ID" value="ADIR014842"/>
</dbReference>
<dbReference type="AlphaFoldDB" id="A0A182NYE2"/>
<dbReference type="Proteomes" id="UP000075884">
    <property type="component" value="Unassembled WGS sequence"/>
</dbReference>
<name>A0A182NYE2_9DIPT</name>
<keyword evidence="2" id="KW-1185">Reference proteome</keyword>
<sequence>MEKALRKIDNICRFCLCKDDELSIPFSSVIGASLSIQDVENLPGAQNPQIVDYETVSYATCVECGDTLKSSCTA</sequence>